<protein>
    <submittedName>
        <fullName evidence="1">Uncharacterized protein</fullName>
    </submittedName>
</protein>
<reference evidence="1" key="1">
    <citation type="submission" date="2024-12" db="EMBL/GenBank/DDBJ databases">
        <title>Comparative genomics and development of molecular markers within Purpureocillium lilacinum and among Purpureocillium species.</title>
        <authorList>
            <person name="Yeh Z.-Y."/>
            <person name="Ni N.-T."/>
            <person name="Lo P.-H."/>
            <person name="Mushyakhwo K."/>
            <person name="Lin C.-F."/>
            <person name="Nai Y.-S."/>
        </authorList>
    </citation>
    <scope>NUCLEOTIDE SEQUENCE</scope>
    <source>
        <strain evidence="1">NCHU-NPUST-175</strain>
    </source>
</reference>
<dbReference type="EMBL" id="JBGNUJ010000010">
    <property type="protein sequence ID" value="KAL3955565.1"/>
    <property type="molecule type" value="Genomic_DNA"/>
</dbReference>
<name>A0ACC4DJQ5_PURLI</name>
<gene>
    <name evidence="1" type="ORF">ACCO45_011128</name>
</gene>
<accession>A0ACC4DJQ5</accession>
<evidence type="ECO:0000313" key="1">
    <source>
        <dbReference type="EMBL" id="KAL3955565.1"/>
    </source>
</evidence>
<dbReference type="Proteomes" id="UP001638806">
    <property type="component" value="Unassembled WGS sequence"/>
</dbReference>
<organism evidence="1 2">
    <name type="scientific">Purpureocillium lilacinum</name>
    <name type="common">Paecilomyces lilacinus</name>
    <dbReference type="NCBI Taxonomy" id="33203"/>
    <lineage>
        <taxon>Eukaryota</taxon>
        <taxon>Fungi</taxon>
        <taxon>Dikarya</taxon>
        <taxon>Ascomycota</taxon>
        <taxon>Pezizomycotina</taxon>
        <taxon>Sordariomycetes</taxon>
        <taxon>Hypocreomycetidae</taxon>
        <taxon>Hypocreales</taxon>
        <taxon>Ophiocordycipitaceae</taxon>
        <taxon>Purpureocillium</taxon>
    </lineage>
</organism>
<proteinExistence type="predicted"/>
<evidence type="ECO:0000313" key="2">
    <source>
        <dbReference type="Proteomes" id="UP001638806"/>
    </source>
</evidence>
<comment type="caution">
    <text evidence="1">The sequence shown here is derived from an EMBL/GenBank/DDBJ whole genome shotgun (WGS) entry which is preliminary data.</text>
</comment>
<keyword evidence="2" id="KW-1185">Reference proteome</keyword>
<sequence>MDVDGAMWLMLAMMMRSRQRELWRGLTAAVHFGGTGNGDWAPPQPQVGAWAAAASRGLLSRTCALADAQPAKSNALLIGLLWKLRVAAEAACLWTKHRRKSHYAMARASWFSRNIATCTCTPRAMHRLRGGMSTIQLTGIFRRRSIVPDIQRGRHVEMRDGGLHGFPP</sequence>